<accession>A0A267WKH2</accession>
<dbReference type="GO" id="GO:0003677">
    <property type="term" value="F:DNA binding"/>
    <property type="evidence" value="ECO:0007669"/>
    <property type="project" value="UniProtKB-KW"/>
</dbReference>
<feature type="domain" description="HTH cro/C1-type" evidence="2">
    <location>
        <begin position="29"/>
        <end position="81"/>
    </location>
</feature>
<comment type="caution">
    <text evidence="3">The sequence shown here is derived from an EMBL/GenBank/DDBJ whole genome shotgun (WGS) entry which is preliminary data.</text>
</comment>
<dbReference type="EMBL" id="MNLB01000008">
    <property type="protein sequence ID" value="PAC73141.1"/>
    <property type="molecule type" value="Genomic_DNA"/>
</dbReference>
<evidence type="ECO:0000313" key="3">
    <source>
        <dbReference type="EMBL" id="PAC73141.1"/>
    </source>
</evidence>
<dbReference type="PROSITE" id="PS50943">
    <property type="entry name" value="HTH_CROC1"/>
    <property type="match status" value="1"/>
</dbReference>
<dbReference type="PANTHER" id="PTHR43236:SF1">
    <property type="entry name" value="BLL7220 PROTEIN"/>
    <property type="match status" value="1"/>
</dbReference>
<dbReference type="PANTHER" id="PTHR43236">
    <property type="entry name" value="ANTITOXIN HIGA1"/>
    <property type="match status" value="1"/>
</dbReference>
<dbReference type="Proteomes" id="UP000216789">
    <property type="component" value="Unassembled WGS sequence"/>
</dbReference>
<dbReference type="Gene3D" id="1.10.260.40">
    <property type="entry name" value="lambda repressor-like DNA-binding domains"/>
    <property type="match status" value="1"/>
</dbReference>
<dbReference type="InterPro" id="IPR010359">
    <property type="entry name" value="IrrE_HExxH"/>
</dbReference>
<proteinExistence type="inferred from homology"/>
<reference evidence="3 4" key="1">
    <citation type="journal article" date="2017" name="ISME J.">
        <title>Unveiling bifidobacterial biogeography across the mammalian branch of the tree of life.</title>
        <authorList>
            <person name="Milani C."/>
            <person name="Mangifesta M."/>
            <person name="Mancabelli L."/>
            <person name="Lugli G.A."/>
            <person name="James K."/>
            <person name="Duranti S."/>
            <person name="Turroni F."/>
            <person name="Ferrario C."/>
            <person name="Ossiprandi M.C."/>
            <person name="van Sinderen D."/>
            <person name="Ventura M."/>
        </authorList>
    </citation>
    <scope>NUCLEOTIDE SEQUENCE [LARGE SCALE GENOMIC DNA]</scope>
    <source>
        <strain evidence="3 4">1E</strain>
    </source>
</reference>
<dbReference type="InterPro" id="IPR001387">
    <property type="entry name" value="Cro/C1-type_HTH"/>
</dbReference>
<dbReference type="CDD" id="cd00093">
    <property type="entry name" value="HTH_XRE"/>
    <property type="match status" value="1"/>
</dbReference>
<dbReference type="Gene3D" id="1.10.10.2910">
    <property type="match status" value="1"/>
</dbReference>
<dbReference type="Pfam" id="PF06114">
    <property type="entry name" value="Peptidase_M78"/>
    <property type="match status" value="1"/>
</dbReference>
<dbReference type="AlphaFoldDB" id="A0A267WKH2"/>
<keyword evidence="3" id="KW-0238">DNA-binding</keyword>
<dbReference type="RefSeq" id="WP_095279760.1">
    <property type="nucleotide sequence ID" value="NZ_CP079233.1"/>
</dbReference>
<dbReference type="InterPro" id="IPR052345">
    <property type="entry name" value="Rad_response_metalloprotease"/>
</dbReference>
<comment type="similarity">
    <text evidence="1">Belongs to the short-chain fatty acyl-CoA assimilation regulator (ScfR) family.</text>
</comment>
<name>A0A267WKH2_BIFPS</name>
<evidence type="ECO:0000256" key="1">
    <source>
        <dbReference type="ARBA" id="ARBA00007227"/>
    </source>
</evidence>
<sequence length="400" mass="44299">MTKVLGSETWPSPFPLNNEQRLLLNPARIRCARETAGLSKVQLAQLLSVDPRTITNYEKDGAPQTKINALSEILKVMPSFFTVHPSDPAIGDLSETQVWFRSMRKSTARQRKSAVGHGKSALLLFHWIENHFNLPCNDLPMEDIAQMPPRSSALALRGDWGYGENPLPNMVSLAESHGIRVFSLPSMGKEVDAFSFVFAGQPYIAVDTHKTPERVRFDISHEIGHLVMHEASMSELDAGTRDIEKEAHDFASNLLMPECRVKSLIPHHALVSDIFKAKKYFGVAAMAMAYRAHALGRLTDWEYRSMCSQLTSMGYRTAEPEGISAEKSQVFDFVVNTNRTKGISVNTVSEETGLTSQELHGLSFGNFMTVTSGSGRTTGGIVVNKPKLVLHVNKNFPVGE</sequence>
<organism evidence="3 4">
    <name type="scientific">Bifidobacterium pseudocatenulatum</name>
    <dbReference type="NCBI Taxonomy" id="28026"/>
    <lineage>
        <taxon>Bacteria</taxon>
        <taxon>Bacillati</taxon>
        <taxon>Actinomycetota</taxon>
        <taxon>Actinomycetes</taxon>
        <taxon>Bifidobacteriales</taxon>
        <taxon>Bifidobacteriaceae</taxon>
        <taxon>Bifidobacterium</taxon>
    </lineage>
</organism>
<evidence type="ECO:0000313" key="4">
    <source>
        <dbReference type="Proteomes" id="UP000216789"/>
    </source>
</evidence>
<dbReference type="InterPro" id="IPR010982">
    <property type="entry name" value="Lambda_DNA-bd_dom_sf"/>
</dbReference>
<evidence type="ECO:0000259" key="2">
    <source>
        <dbReference type="PROSITE" id="PS50943"/>
    </source>
</evidence>
<dbReference type="SMART" id="SM00530">
    <property type="entry name" value="HTH_XRE"/>
    <property type="match status" value="1"/>
</dbReference>
<protein>
    <submittedName>
        <fullName evidence="3">DNA-binding helix-turn-helix protein</fullName>
    </submittedName>
</protein>
<dbReference type="SUPFAM" id="SSF47413">
    <property type="entry name" value="lambda repressor-like DNA-binding domains"/>
    <property type="match status" value="1"/>
</dbReference>
<gene>
    <name evidence="3" type="ORF">BPS1E_1360</name>
</gene>